<accession>A0ABT5E1E6</accession>
<sequence>MLRARLAPLALASVAAVGCAEDPSFWVRWRLQPLTDVDVREPRGLVSVDQCSQLGISRIRISTRDGADTLIDEREFPCFPAGFDDPEARAPGPEVGAGAYSVTVTALGRRGVQFCADEPADPDADTDGSEIDTSCKKVLASAAQDVVIRETGEGQRLPEFVIVGAPQCSDGIDNDRDGYTDLADPSCAGDRTGLEVGDSAGAQVVVRPRLMGGNPSAYCNGLGLSEIELAITGPTTKQLRFPCTTTAQTFTESLDPGDYTLSVTGLGPGGKVLAVPTLDLDITTFTLAPEGFQSVDLVADFTIASFLAPIEAGFEFSLAFLSGSEQLPLTTCEPEPGLVIDRVRVTVLDADLEVVPTAALRDGGDPPIVLDGVATVPCATLGGLPRIEPLVWDDAPMAHEELYLRVEGLAPDSDVACYGNGDEPALAAPNASLGLALPRLAFDGACAGMQP</sequence>
<evidence type="ECO:0008006" key="4">
    <source>
        <dbReference type="Google" id="ProtNLM"/>
    </source>
</evidence>
<gene>
    <name evidence="2" type="ORF">POL25_18005</name>
</gene>
<organism evidence="2 3">
    <name type="scientific">Nannocystis bainbridge</name>
    <dbReference type="NCBI Taxonomy" id="2995303"/>
    <lineage>
        <taxon>Bacteria</taxon>
        <taxon>Pseudomonadati</taxon>
        <taxon>Myxococcota</taxon>
        <taxon>Polyangia</taxon>
        <taxon>Nannocystales</taxon>
        <taxon>Nannocystaceae</taxon>
        <taxon>Nannocystis</taxon>
    </lineage>
</organism>
<evidence type="ECO:0000313" key="3">
    <source>
        <dbReference type="Proteomes" id="UP001221686"/>
    </source>
</evidence>
<dbReference type="EMBL" id="JAQNDL010000002">
    <property type="protein sequence ID" value="MDC0718803.1"/>
    <property type="molecule type" value="Genomic_DNA"/>
</dbReference>
<keyword evidence="3" id="KW-1185">Reference proteome</keyword>
<proteinExistence type="predicted"/>
<keyword evidence="1" id="KW-0732">Signal</keyword>
<dbReference type="RefSeq" id="WP_272087313.1">
    <property type="nucleotide sequence ID" value="NZ_JAQNDL010000002.1"/>
</dbReference>
<evidence type="ECO:0000313" key="2">
    <source>
        <dbReference type="EMBL" id="MDC0718803.1"/>
    </source>
</evidence>
<comment type="caution">
    <text evidence="2">The sequence shown here is derived from an EMBL/GenBank/DDBJ whole genome shotgun (WGS) entry which is preliminary data.</text>
</comment>
<dbReference type="PROSITE" id="PS51257">
    <property type="entry name" value="PROKAR_LIPOPROTEIN"/>
    <property type="match status" value="1"/>
</dbReference>
<protein>
    <recommendedName>
        <fullName evidence="4">Lipoprotein</fullName>
    </recommendedName>
</protein>
<feature type="signal peptide" evidence="1">
    <location>
        <begin position="1"/>
        <end position="20"/>
    </location>
</feature>
<reference evidence="2 3" key="1">
    <citation type="submission" date="2022-11" db="EMBL/GenBank/DDBJ databases">
        <title>Minimal conservation of predation-associated metabolite biosynthetic gene clusters underscores biosynthetic potential of Myxococcota including descriptions for ten novel species: Archangium lansinium sp. nov., Myxococcus landrumus sp. nov., Nannocystis bai.</title>
        <authorList>
            <person name="Ahearne A."/>
            <person name="Stevens C."/>
            <person name="Dowd S."/>
        </authorList>
    </citation>
    <scope>NUCLEOTIDE SEQUENCE [LARGE SCALE GENOMIC DNA]</scope>
    <source>
        <strain evidence="2 3">BB15-2</strain>
    </source>
</reference>
<dbReference type="Proteomes" id="UP001221686">
    <property type="component" value="Unassembled WGS sequence"/>
</dbReference>
<feature type="chain" id="PRO_5046114950" description="Lipoprotein" evidence="1">
    <location>
        <begin position="21"/>
        <end position="451"/>
    </location>
</feature>
<evidence type="ECO:0000256" key="1">
    <source>
        <dbReference type="SAM" id="SignalP"/>
    </source>
</evidence>
<name>A0ABT5E1E6_9BACT</name>